<feature type="transmembrane region" description="Helical" evidence="8">
    <location>
        <begin position="107"/>
        <end position="127"/>
    </location>
</feature>
<comment type="similarity">
    <text evidence="2">Belongs to the binding-protein-dependent transport system permease family. FecCD subfamily.</text>
</comment>
<feature type="transmembrane region" description="Helical" evidence="8">
    <location>
        <begin position="295"/>
        <end position="317"/>
    </location>
</feature>
<keyword evidence="3" id="KW-0813">Transport</keyword>
<accession>A0A1L2ZNN8</accession>
<dbReference type="EMBL" id="CP018135">
    <property type="protein sequence ID" value="APF41045.1"/>
    <property type="molecule type" value="Genomic_DNA"/>
</dbReference>
<dbReference type="InterPro" id="IPR000522">
    <property type="entry name" value="ABC_transptr_permease_BtuC"/>
</dbReference>
<evidence type="ECO:0000256" key="6">
    <source>
        <dbReference type="ARBA" id="ARBA00022989"/>
    </source>
</evidence>
<dbReference type="AlphaFoldDB" id="A0A1L2ZNN8"/>
<keyword evidence="5 8" id="KW-0812">Transmembrane</keyword>
<evidence type="ECO:0000256" key="4">
    <source>
        <dbReference type="ARBA" id="ARBA00022475"/>
    </source>
</evidence>
<dbReference type="GO" id="GO:0005886">
    <property type="term" value="C:plasma membrane"/>
    <property type="evidence" value="ECO:0007669"/>
    <property type="project" value="UniProtKB-SubCell"/>
</dbReference>
<feature type="transmembrane region" description="Helical" evidence="8">
    <location>
        <begin position="165"/>
        <end position="186"/>
    </location>
</feature>
<evidence type="ECO:0000256" key="1">
    <source>
        <dbReference type="ARBA" id="ARBA00004651"/>
    </source>
</evidence>
<reference evidence="9 10" key="1">
    <citation type="submission" date="2016-11" db="EMBL/GenBank/DDBJ databases">
        <title>Genome sequencing of Zhihengliuella aestuarii B18 antagonistic to Plasmodiophora brassicae.</title>
        <authorList>
            <person name="Luo Y."/>
        </authorList>
    </citation>
    <scope>NUCLEOTIDE SEQUENCE [LARGE SCALE GENOMIC DNA]</scope>
    <source>
        <strain evidence="9 10">B18</strain>
    </source>
</reference>
<protein>
    <submittedName>
        <fullName evidence="9">Iron ABC transporter permease</fullName>
    </submittedName>
</protein>
<comment type="subcellular location">
    <subcellularLocation>
        <location evidence="1">Cell membrane</location>
        <topology evidence="1">Multi-pass membrane protein</topology>
    </subcellularLocation>
</comment>
<evidence type="ECO:0000256" key="8">
    <source>
        <dbReference type="SAM" id="Phobius"/>
    </source>
</evidence>
<feature type="transmembrane region" description="Helical" evidence="8">
    <location>
        <begin position="75"/>
        <end position="95"/>
    </location>
</feature>
<keyword evidence="6 8" id="KW-1133">Transmembrane helix</keyword>
<proteinExistence type="inferred from homology"/>
<dbReference type="PANTHER" id="PTHR30472:SF1">
    <property type="entry name" value="FE(3+) DICITRATE TRANSPORT SYSTEM PERMEASE PROTEIN FECC-RELATED"/>
    <property type="match status" value="1"/>
</dbReference>
<dbReference type="Pfam" id="PF01032">
    <property type="entry name" value="FecCD"/>
    <property type="match status" value="1"/>
</dbReference>
<keyword evidence="10" id="KW-1185">Reference proteome</keyword>
<sequence length="349" mass="35129">MPSTLTATPPAGGSAATRKAARSGLIGVALLLALVAALALSLTVGARTTTLPTVLEALTSADPGNGDHAVVLARIPRTITGLLVGAALGMAGAGMQGIARNPLADPGVLGVNAGAALAVVAGIYVFGAATINVFMWFAFVGAAIAAFLVYAVASIGREGATPIKLALAGAAFAAGFSSIMNAVLMLSQEALDNFRFWHVGTLGARTLDEIAQVEPYLALGAVIVLFSGRSLNALSLGDDAARGLGINVNRSRMIAGVGVVLLCGASVALAGPIAFVGLVIPHAIRLLVGSSYHRILPLSMLAGPVLLLGADVVGRVILPPSEVQVGVMTALIGAPVFIWLIRSRKKVGL</sequence>
<keyword evidence="4" id="KW-1003">Cell membrane</keyword>
<dbReference type="CDD" id="cd06550">
    <property type="entry name" value="TM_ABC_iron-siderophores_like"/>
    <property type="match status" value="1"/>
</dbReference>
<dbReference type="GO" id="GO:0033214">
    <property type="term" value="P:siderophore-iron import into cell"/>
    <property type="evidence" value="ECO:0007669"/>
    <property type="project" value="TreeGrafter"/>
</dbReference>
<evidence type="ECO:0000313" key="10">
    <source>
        <dbReference type="Proteomes" id="UP000183530"/>
    </source>
</evidence>
<gene>
    <name evidence="9" type="ORF">BHE16_08590</name>
</gene>
<feature type="transmembrane region" description="Helical" evidence="8">
    <location>
        <begin position="253"/>
        <end position="283"/>
    </location>
</feature>
<evidence type="ECO:0000256" key="5">
    <source>
        <dbReference type="ARBA" id="ARBA00022692"/>
    </source>
</evidence>
<dbReference type="GO" id="GO:0022857">
    <property type="term" value="F:transmembrane transporter activity"/>
    <property type="evidence" value="ECO:0007669"/>
    <property type="project" value="InterPro"/>
</dbReference>
<keyword evidence="7 8" id="KW-0472">Membrane</keyword>
<dbReference type="STRING" id="556325.BHE16_08590"/>
<feature type="transmembrane region" description="Helical" evidence="8">
    <location>
        <begin position="25"/>
        <end position="46"/>
    </location>
</feature>
<dbReference type="Gene3D" id="1.10.3470.10">
    <property type="entry name" value="ABC transporter involved in vitamin B12 uptake, BtuC"/>
    <property type="match status" value="1"/>
</dbReference>
<dbReference type="KEGG" id="nae:BHE16_08590"/>
<evidence type="ECO:0000256" key="3">
    <source>
        <dbReference type="ARBA" id="ARBA00022448"/>
    </source>
</evidence>
<dbReference type="RefSeq" id="WP_071894516.1">
    <property type="nucleotide sequence ID" value="NZ_CP018135.1"/>
</dbReference>
<evidence type="ECO:0000256" key="7">
    <source>
        <dbReference type="ARBA" id="ARBA00023136"/>
    </source>
</evidence>
<evidence type="ECO:0000313" key="9">
    <source>
        <dbReference type="EMBL" id="APF41045.1"/>
    </source>
</evidence>
<name>A0A1L2ZNN8_9MICC</name>
<feature type="transmembrane region" description="Helical" evidence="8">
    <location>
        <begin position="323"/>
        <end position="341"/>
    </location>
</feature>
<organism evidence="9 10">
    <name type="scientific">Neomicrococcus aestuarii</name>
    <dbReference type="NCBI Taxonomy" id="556325"/>
    <lineage>
        <taxon>Bacteria</taxon>
        <taxon>Bacillati</taxon>
        <taxon>Actinomycetota</taxon>
        <taxon>Actinomycetes</taxon>
        <taxon>Micrococcales</taxon>
        <taxon>Micrococcaceae</taxon>
        <taxon>Neomicrococcus</taxon>
    </lineage>
</organism>
<dbReference type="SUPFAM" id="SSF81345">
    <property type="entry name" value="ABC transporter involved in vitamin B12 uptake, BtuC"/>
    <property type="match status" value="1"/>
</dbReference>
<dbReference type="OrthoDB" id="9782305at2"/>
<evidence type="ECO:0000256" key="2">
    <source>
        <dbReference type="ARBA" id="ARBA00007935"/>
    </source>
</evidence>
<dbReference type="FunFam" id="1.10.3470.10:FF:000001">
    <property type="entry name" value="Vitamin B12 ABC transporter permease BtuC"/>
    <property type="match status" value="1"/>
</dbReference>
<feature type="transmembrane region" description="Helical" evidence="8">
    <location>
        <begin position="133"/>
        <end position="153"/>
    </location>
</feature>
<dbReference type="Proteomes" id="UP000183530">
    <property type="component" value="Chromosome"/>
</dbReference>
<dbReference type="InterPro" id="IPR037294">
    <property type="entry name" value="ABC_BtuC-like"/>
</dbReference>
<dbReference type="PANTHER" id="PTHR30472">
    <property type="entry name" value="FERRIC ENTEROBACTIN TRANSPORT SYSTEM PERMEASE PROTEIN"/>
    <property type="match status" value="1"/>
</dbReference>